<keyword evidence="1" id="KW-0812">Transmembrane</keyword>
<feature type="transmembrane region" description="Helical" evidence="1">
    <location>
        <begin position="31"/>
        <end position="53"/>
    </location>
</feature>
<gene>
    <name evidence="2" type="ORF">KIN20_018478</name>
</gene>
<dbReference type="EMBL" id="JAHQIW010003671">
    <property type="protein sequence ID" value="KAJ1359694.1"/>
    <property type="molecule type" value="Genomic_DNA"/>
</dbReference>
<keyword evidence="3" id="KW-1185">Reference proteome</keyword>
<proteinExistence type="predicted"/>
<keyword evidence="1" id="KW-0472">Membrane</keyword>
<comment type="caution">
    <text evidence="2">The sequence shown here is derived from an EMBL/GenBank/DDBJ whole genome shotgun (WGS) entry which is preliminary data.</text>
</comment>
<protein>
    <submittedName>
        <fullName evidence="2">Uncharacterized protein</fullName>
    </submittedName>
</protein>
<evidence type="ECO:0000313" key="2">
    <source>
        <dbReference type="EMBL" id="KAJ1359694.1"/>
    </source>
</evidence>
<keyword evidence="1" id="KW-1133">Transmembrane helix</keyword>
<evidence type="ECO:0000256" key="1">
    <source>
        <dbReference type="SAM" id="Phobius"/>
    </source>
</evidence>
<organism evidence="2 3">
    <name type="scientific">Parelaphostrongylus tenuis</name>
    <name type="common">Meningeal worm</name>
    <dbReference type="NCBI Taxonomy" id="148309"/>
    <lineage>
        <taxon>Eukaryota</taxon>
        <taxon>Metazoa</taxon>
        <taxon>Ecdysozoa</taxon>
        <taxon>Nematoda</taxon>
        <taxon>Chromadorea</taxon>
        <taxon>Rhabditida</taxon>
        <taxon>Rhabditina</taxon>
        <taxon>Rhabditomorpha</taxon>
        <taxon>Strongyloidea</taxon>
        <taxon>Metastrongylidae</taxon>
        <taxon>Parelaphostrongylus</taxon>
    </lineage>
</organism>
<dbReference type="AlphaFoldDB" id="A0AAD5QS75"/>
<name>A0AAD5QS75_PARTN</name>
<reference evidence="2" key="1">
    <citation type="submission" date="2021-06" db="EMBL/GenBank/DDBJ databases">
        <title>Parelaphostrongylus tenuis whole genome reference sequence.</title>
        <authorList>
            <person name="Garwood T.J."/>
            <person name="Larsen P.A."/>
            <person name="Fountain-Jones N.M."/>
            <person name="Garbe J.R."/>
            <person name="Macchietto M.G."/>
            <person name="Kania S.A."/>
            <person name="Gerhold R.W."/>
            <person name="Richards J.E."/>
            <person name="Wolf T.M."/>
        </authorList>
    </citation>
    <scope>NUCLEOTIDE SEQUENCE</scope>
    <source>
        <strain evidence="2">MNPRO001-30</strain>
        <tissue evidence="2">Meninges</tissue>
    </source>
</reference>
<sequence length="103" mass="12478">MVWNRLVNVLQLRRRCSYTLSALERAVCSQFSYFVTPFLLLSAHKLYICRFFLVRDMKKMEWKVKYQGDQSAWQLFKHLSFLDPLIIDRTAILRQEKNISTWK</sequence>
<evidence type="ECO:0000313" key="3">
    <source>
        <dbReference type="Proteomes" id="UP001196413"/>
    </source>
</evidence>
<dbReference type="Proteomes" id="UP001196413">
    <property type="component" value="Unassembled WGS sequence"/>
</dbReference>
<accession>A0AAD5QS75</accession>